<accession>A0ABU3R0Y9</accession>
<evidence type="ECO:0000259" key="1">
    <source>
        <dbReference type="Pfam" id="PF17680"/>
    </source>
</evidence>
<dbReference type="RefSeq" id="WP_315946609.1">
    <property type="nucleotide sequence ID" value="NZ_JAWCUA010000007.1"/>
</dbReference>
<gene>
    <name evidence="2" type="ORF">RT723_08105</name>
</gene>
<dbReference type="EMBL" id="JAWCUA010000007">
    <property type="protein sequence ID" value="MDU0112958.1"/>
    <property type="molecule type" value="Genomic_DNA"/>
</dbReference>
<protein>
    <submittedName>
        <fullName evidence="2">FlgO family outer membrane protein</fullName>
    </submittedName>
</protein>
<dbReference type="PROSITE" id="PS51257">
    <property type="entry name" value="PROKAR_LIPOPROTEIN"/>
    <property type="match status" value="1"/>
</dbReference>
<keyword evidence="3" id="KW-1185">Reference proteome</keyword>
<dbReference type="PIRSF" id="PIRSF028688">
    <property type="entry name" value="UCP_imp_028688"/>
    <property type="match status" value="1"/>
</dbReference>
<comment type="caution">
    <text evidence="2">The sequence shown here is derived from an EMBL/GenBank/DDBJ whole genome shotgun (WGS) entry which is preliminary data.</text>
</comment>
<evidence type="ECO:0000313" key="2">
    <source>
        <dbReference type="EMBL" id="MDU0112958.1"/>
    </source>
</evidence>
<name>A0ABU3R0Y9_9GAMM</name>
<reference evidence="2 3" key="1">
    <citation type="submission" date="2023-10" db="EMBL/GenBank/DDBJ databases">
        <title>Psychrosphaera aquimaarina strain SW33 isolated from seawater.</title>
        <authorList>
            <person name="Bayburt H."/>
            <person name="Kim J.M."/>
            <person name="Choi B.J."/>
            <person name="Jeon C.O."/>
        </authorList>
    </citation>
    <scope>NUCLEOTIDE SEQUENCE [LARGE SCALE GENOMIC DNA]</scope>
    <source>
        <strain evidence="2 3">KCTC 52743</strain>
    </source>
</reference>
<sequence length="204" mass="23072">MKYLFIILVTMLAGCTTISDEVASFQKKQIEVLERKGYEPETLEGTLHQSVERMARQLFDTSIGLDVHSPVVVGTFLPVSNLEHEKNSNLQRIGLQIQESFITLSTQAGLKVIEHRALPSIMMTPNSDVMLSRTQVMQDQKINAEYMLTGTYSIQQNSLMVNARLIRIEDKSLVAAATDYIATNSMWSHSKVQLNDNQIYRGEY</sequence>
<dbReference type="InterPro" id="IPR014549">
    <property type="entry name" value="FlgO"/>
</dbReference>
<evidence type="ECO:0000313" key="3">
    <source>
        <dbReference type="Proteomes" id="UP001257914"/>
    </source>
</evidence>
<dbReference type="Proteomes" id="UP001257914">
    <property type="component" value="Unassembled WGS sequence"/>
</dbReference>
<feature type="domain" description="FlgO" evidence="1">
    <location>
        <begin position="52"/>
        <end position="185"/>
    </location>
</feature>
<dbReference type="InterPro" id="IPR041215">
    <property type="entry name" value="FlgO_dom"/>
</dbReference>
<proteinExistence type="predicted"/>
<organism evidence="2 3">
    <name type="scientific">Psychrosphaera aquimarina</name>
    <dbReference type="NCBI Taxonomy" id="2044854"/>
    <lineage>
        <taxon>Bacteria</taxon>
        <taxon>Pseudomonadati</taxon>
        <taxon>Pseudomonadota</taxon>
        <taxon>Gammaproteobacteria</taxon>
        <taxon>Alteromonadales</taxon>
        <taxon>Pseudoalteromonadaceae</taxon>
        <taxon>Psychrosphaera</taxon>
    </lineage>
</organism>
<dbReference type="Pfam" id="PF17680">
    <property type="entry name" value="FlgO"/>
    <property type="match status" value="1"/>
</dbReference>